<feature type="non-terminal residue" evidence="1">
    <location>
        <position position="106"/>
    </location>
</feature>
<protein>
    <submittedName>
        <fullName evidence="1">Uncharacterized protein</fullName>
    </submittedName>
</protein>
<sequence>ICILKDSLTHLKPKIATNTAVKPVASADERLAKPSSVASLPVASSATMTQQDVLQQRVQSLQKQIDSLRAKTSDNIRRAILTNPSLSFTSIDGGPTTATVNKGDEG</sequence>
<feature type="non-terminal residue" evidence="1">
    <location>
        <position position="1"/>
    </location>
</feature>
<name>A0A8S3A1S2_9BILA</name>
<reference evidence="1" key="1">
    <citation type="submission" date="2021-02" db="EMBL/GenBank/DDBJ databases">
        <authorList>
            <person name="Nowell W R."/>
        </authorList>
    </citation>
    <scope>NUCLEOTIDE SEQUENCE</scope>
</reference>
<dbReference type="Proteomes" id="UP000681722">
    <property type="component" value="Unassembled WGS sequence"/>
</dbReference>
<gene>
    <name evidence="1" type="ORF">SRO942_LOCUS51209</name>
</gene>
<evidence type="ECO:0000313" key="1">
    <source>
        <dbReference type="EMBL" id="CAF4688858.1"/>
    </source>
</evidence>
<evidence type="ECO:0000313" key="2">
    <source>
        <dbReference type="Proteomes" id="UP000681722"/>
    </source>
</evidence>
<comment type="caution">
    <text evidence="1">The sequence shown here is derived from an EMBL/GenBank/DDBJ whole genome shotgun (WGS) entry which is preliminary data.</text>
</comment>
<accession>A0A8S3A1S2</accession>
<proteinExistence type="predicted"/>
<organism evidence="1 2">
    <name type="scientific">Didymodactylos carnosus</name>
    <dbReference type="NCBI Taxonomy" id="1234261"/>
    <lineage>
        <taxon>Eukaryota</taxon>
        <taxon>Metazoa</taxon>
        <taxon>Spiralia</taxon>
        <taxon>Gnathifera</taxon>
        <taxon>Rotifera</taxon>
        <taxon>Eurotatoria</taxon>
        <taxon>Bdelloidea</taxon>
        <taxon>Philodinida</taxon>
        <taxon>Philodinidae</taxon>
        <taxon>Didymodactylos</taxon>
    </lineage>
</organism>
<dbReference type="AlphaFoldDB" id="A0A8S3A1S2"/>
<dbReference type="EMBL" id="CAJOBC010157167">
    <property type="protein sequence ID" value="CAF4688858.1"/>
    <property type="molecule type" value="Genomic_DNA"/>
</dbReference>